<keyword evidence="1" id="KW-0472">Membrane</keyword>
<sequence length="162" mass="18722">MEYFIKNDGPTVTYGDNGKGATNRFGSIKYKSIVFKNVSYVKGLWIISFTSARCVMLTMKFSLTREKEWLLIKRVLLFLLQIEKMTLIFWICFLLTTLYSHLNWLWHKRLSHLNINNISMILVVLITSKGEENQVFLQAKVLVFCYQTFSTSSHGSISTSSG</sequence>
<evidence type="ECO:0000313" key="2">
    <source>
        <dbReference type="EMBL" id="KAJ0200791.1"/>
    </source>
</evidence>
<dbReference type="AlphaFoldDB" id="A0A9R1V6Y6"/>
<evidence type="ECO:0008006" key="4">
    <source>
        <dbReference type="Google" id="ProtNLM"/>
    </source>
</evidence>
<keyword evidence="3" id="KW-1185">Reference proteome</keyword>
<name>A0A9R1V6Y6_LACSA</name>
<reference evidence="2 3" key="1">
    <citation type="journal article" date="2017" name="Nat. Commun.">
        <title>Genome assembly with in vitro proximity ligation data and whole-genome triplication in lettuce.</title>
        <authorList>
            <person name="Reyes-Chin-Wo S."/>
            <person name="Wang Z."/>
            <person name="Yang X."/>
            <person name="Kozik A."/>
            <person name="Arikit S."/>
            <person name="Song C."/>
            <person name="Xia L."/>
            <person name="Froenicke L."/>
            <person name="Lavelle D.O."/>
            <person name="Truco M.J."/>
            <person name="Xia R."/>
            <person name="Zhu S."/>
            <person name="Xu C."/>
            <person name="Xu H."/>
            <person name="Xu X."/>
            <person name="Cox K."/>
            <person name="Korf I."/>
            <person name="Meyers B.C."/>
            <person name="Michelmore R.W."/>
        </authorList>
    </citation>
    <scope>NUCLEOTIDE SEQUENCE [LARGE SCALE GENOMIC DNA]</scope>
    <source>
        <strain evidence="3">cv. Salinas</strain>
        <tissue evidence="2">Seedlings</tissue>
    </source>
</reference>
<evidence type="ECO:0000256" key="1">
    <source>
        <dbReference type="SAM" id="Phobius"/>
    </source>
</evidence>
<protein>
    <recommendedName>
        <fullName evidence="4">GAG-pre-integrase domain-containing protein</fullName>
    </recommendedName>
</protein>
<evidence type="ECO:0000313" key="3">
    <source>
        <dbReference type="Proteomes" id="UP000235145"/>
    </source>
</evidence>
<keyword evidence="1" id="KW-1133">Transmembrane helix</keyword>
<keyword evidence="1" id="KW-0812">Transmembrane</keyword>
<gene>
    <name evidence="2" type="ORF">LSAT_V11C600312640</name>
</gene>
<dbReference type="Proteomes" id="UP000235145">
    <property type="component" value="Unassembled WGS sequence"/>
</dbReference>
<comment type="caution">
    <text evidence="2">The sequence shown here is derived from an EMBL/GenBank/DDBJ whole genome shotgun (WGS) entry which is preliminary data.</text>
</comment>
<proteinExistence type="predicted"/>
<organism evidence="2 3">
    <name type="scientific">Lactuca sativa</name>
    <name type="common">Garden lettuce</name>
    <dbReference type="NCBI Taxonomy" id="4236"/>
    <lineage>
        <taxon>Eukaryota</taxon>
        <taxon>Viridiplantae</taxon>
        <taxon>Streptophyta</taxon>
        <taxon>Embryophyta</taxon>
        <taxon>Tracheophyta</taxon>
        <taxon>Spermatophyta</taxon>
        <taxon>Magnoliopsida</taxon>
        <taxon>eudicotyledons</taxon>
        <taxon>Gunneridae</taxon>
        <taxon>Pentapetalae</taxon>
        <taxon>asterids</taxon>
        <taxon>campanulids</taxon>
        <taxon>Asterales</taxon>
        <taxon>Asteraceae</taxon>
        <taxon>Cichorioideae</taxon>
        <taxon>Cichorieae</taxon>
        <taxon>Lactucinae</taxon>
        <taxon>Lactuca</taxon>
    </lineage>
</organism>
<accession>A0A9R1V6Y6</accession>
<feature type="transmembrane region" description="Helical" evidence="1">
    <location>
        <begin position="75"/>
        <end position="99"/>
    </location>
</feature>
<dbReference type="EMBL" id="NBSK02000006">
    <property type="protein sequence ID" value="KAJ0200791.1"/>
    <property type="molecule type" value="Genomic_DNA"/>
</dbReference>